<reference evidence="1" key="1">
    <citation type="submission" date="2018-04" db="EMBL/GenBank/DDBJ databases">
        <title>WGS assembly of Panicum hallii.</title>
        <authorList>
            <person name="Lovell J."/>
            <person name="Jenkins J."/>
            <person name="Lowry D."/>
            <person name="Mamidi S."/>
            <person name="Sreedasyam A."/>
            <person name="Weng X."/>
            <person name="Barry K."/>
            <person name="Bonette J."/>
            <person name="Campitelli B."/>
            <person name="Daum C."/>
            <person name="Gordon S."/>
            <person name="Gould B."/>
            <person name="Lipzen A."/>
            <person name="Macqueen A."/>
            <person name="Palacio-Mejia J."/>
            <person name="Plott C."/>
            <person name="Shakirov E."/>
            <person name="Shu S."/>
            <person name="Yoshinaga Y."/>
            <person name="Zane M."/>
            <person name="Rokhsar D."/>
            <person name="Grimwood J."/>
            <person name="Schmutz J."/>
            <person name="Juenger T."/>
        </authorList>
    </citation>
    <scope>NUCLEOTIDE SEQUENCE [LARGE SCALE GENOMIC DNA]</scope>
    <source>
        <strain evidence="1">FIL2</strain>
    </source>
</reference>
<accession>A0A2T8I0H5</accession>
<dbReference type="Gramene" id="PVH31185">
    <property type="protein sequence ID" value="PVH31185"/>
    <property type="gene ID" value="PAHAL_9G076100"/>
</dbReference>
<organism evidence="1">
    <name type="scientific">Panicum hallii</name>
    <dbReference type="NCBI Taxonomy" id="206008"/>
    <lineage>
        <taxon>Eukaryota</taxon>
        <taxon>Viridiplantae</taxon>
        <taxon>Streptophyta</taxon>
        <taxon>Embryophyta</taxon>
        <taxon>Tracheophyta</taxon>
        <taxon>Spermatophyta</taxon>
        <taxon>Magnoliopsida</taxon>
        <taxon>Liliopsida</taxon>
        <taxon>Poales</taxon>
        <taxon>Poaceae</taxon>
        <taxon>PACMAD clade</taxon>
        <taxon>Panicoideae</taxon>
        <taxon>Panicodae</taxon>
        <taxon>Paniceae</taxon>
        <taxon>Panicinae</taxon>
        <taxon>Panicum</taxon>
        <taxon>Panicum sect. Panicum</taxon>
    </lineage>
</organism>
<protein>
    <submittedName>
        <fullName evidence="1">Uncharacterized protein</fullName>
    </submittedName>
</protein>
<sequence length="40" mass="4514">MPYYTTRNRCECVEAKGGNAIKSPRRTPAHRAALYPYLSA</sequence>
<dbReference type="Proteomes" id="UP000243499">
    <property type="component" value="Chromosome 9"/>
</dbReference>
<dbReference type="EMBL" id="CM008054">
    <property type="protein sequence ID" value="PVH31185.1"/>
    <property type="molecule type" value="Genomic_DNA"/>
</dbReference>
<gene>
    <name evidence="1" type="ORF">PAHAL_9G076100</name>
</gene>
<dbReference type="AlphaFoldDB" id="A0A2T8I0H5"/>
<name>A0A2T8I0H5_9POAL</name>
<proteinExistence type="predicted"/>
<evidence type="ECO:0000313" key="1">
    <source>
        <dbReference type="EMBL" id="PVH31185.1"/>
    </source>
</evidence>